<dbReference type="AlphaFoldDB" id="A0A9W7LVZ9"/>
<evidence type="ECO:0000256" key="2">
    <source>
        <dbReference type="ARBA" id="ARBA00004167"/>
    </source>
</evidence>
<evidence type="ECO:0000256" key="14">
    <source>
        <dbReference type="PROSITE-ProRule" id="PRU00175"/>
    </source>
</evidence>
<evidence type="ECO:0000256" key="16">
    <source>
        <dbReference type="SAM" id="Phobius"/>
    </source>
</evidence>
<dbReference type="PANTHER" id="PTHR46913">
    <property type="entry name" value="RING-H2 FINGER PROTEIN ATL16"/>
    <property type="match status" value="1"/>
</dbReference>
<keyword evidence="12 16" id="KW-0472">Membrane</keyword>
<dbReference type="InterPro" id="IPR013083">
    <property type="entry name" value="Znf_RING/FYVE/PHD"/>
</dbReference>
<protein>
    <recommendedName>
        <fullName evidence="4">RING-type E3 ubiquitin transferase</fullName>
        <ecNumber evidence="4">2.3.2.27</ecNumber>
    </recommendedName>
</protein>
<evidence type="ECO:0000256" key="7">
    <source>
        <dbReference type="ARBA" id="ARBA00022723"/>
    </source>
</evidence>
<evidence type="ECO:0000313" key="18">
    <source>
        <dbReference type="EMBL" id="GMI78588.1"/>
    </source>
</evidence>
<keyword evidence="8 14" id="KW-0863">Zinc-finger</keyword>
<dbReference type="FunFam" id="3.30.40.10:FF:000503">
    <property type="entry name" value="RING-H2 finger protein ATL7"/>
    <property type="match status" value="1"/>
</dbReference>
<dbReference type="EC" id="2.3.2.27" evidence="4"/>
<dbReference type="CDD" id="cd16461">
    <property type="entry name" value="RING-H2_EL5-like"/>
    <property type="match status" value="1"/>
</dbReference>
<keyword evidence="5" id="KW-0808">Transferase</keyword>
<reference evidence="18" key="1">
    <citation type="submission" date="2023-05" db="EMBL/GenBank/DDBJ databases">
        <title>Genome and transcriptome analyses reveal genes involved in the formation of fine ridges on petal epidermal cells in Hibiscus trionum.</title>
        <authorList>
            <person name="Koshimizu S."/>
            <person name="Masuda S."/>
            <person name="Ishii T."/>
            <person name="Shirasu K."/>
            <person name="Hoshino A."/>
            <person name="Arita M."/>
        </authorList>
    </citation>
    <scope>NUCLEOTIDE SEQUENCE</scope>
    <source>
        <strain evidence="18">Hamamatsu line</strain>
    </source>
</reference>
<feature type="domain" description="RING-type" evidence="17">
    <location>
        <begin position="96"/>
        <end position="138"/>
    </location>
</feature>
<name>A0A9W7LVZ9_HIBTR</name>
<keyword evidence="11 16" id="KW-1133">Transmembrane helix</keyword>
<evidence type="ECO:0000256" key="12">
    <source>
        <dbReference type="ARBA" id="ARBA00023136"/>
    </source>
</evidence>
<keyword evidence="6 16" id="KW-0812">Transmembrane</keyword>
<dbReference type="InterPro" id="IPR001841">
    <property type="entry name" value="Znf_RING"/>
</dbReference>
<comment type="subcellular location">
    <subcellularLocation>
        <location evidence="2">Membrane</location>
        <topology evidence="2">Single-pass membrane protein</topology>
    </subcellularLocation>
</comment>
<evidence type="ECO:0000256" key="11">
    <source>
        <dbReference type="ARBA" id="ARBA00022989"/>
    </source>
</evidence>
<evidence type="ECO:0000256" key="15">
    <source>
        <dbReference type="SAM" id="MobiDB-lite"/>
    </source>
</evidence>
<organism evidence="18 19">
    <name type="scientific">Hibiscus trionum</name>
    <name type="common">Flower of an hour</name>
    <dbReference type="NCBI Taxonomy" id="183268"/>
    <lineage>
        <taxon>Eukaryota</taxon>
        <taxon>Viridiplantae</taxon>
        <taxon>Streptophyta</taxon>
        <taxon>Embryophyta</taxon>
        <taxon>Tracheophyta</taxon>
        <taxon>Spermatophyta</taxon>
        <taxon>Magnoliopsida</taxon>
        <taxon>eudicotyledons</taxon>
        <taxon>Gunneridae</taxon>
        <taxon>Pentapetalae</taxon>
        <taxon>rosids</taxon>
        <taxon>malvids</taxon>
        <taxon>Malvales</taxon>
        <taxon>Malvaceae</taxon>
        <taxon>Malvoideae</taxon>
        <taxon>Hibiscus</taxon>
    </lineage>
</organism>
<feature type="region of interest" description="Disordered" evidence="15">
    <location>
        <begin position="209"/>
        <end position="230"/>
    </location>
</feature>
<evidence type="ECO:0000256" key="6">
    <source>
        <dbReference type="ARBA" id="ARBA00022692"/>
    </source>
</evidence>
<evidence type="ECO:0000256" key="10">
    <source>
        <dbReference type="ARBA" id="ARBA00022833"/>
    </source>
</evidence>
<comment type="caution">
    <text evidence="18">The sequence shown here is derived from an EMBL/GenBank/DDBJ whole genome shotgun (WGS) entry which is preliminary data.</text>
</comment>
<keyword evidence="7" id="KW-0479">Metal-binding</keyword>
<dbReference type="GO" id="GO:0061630">
    <property type="term" value="F:ubiquitin protein ligase activity"/>
    <property type="evidence" value="ECO:0007669"/>
    <property type="project" value="UniProtKB-EC"/>
</dbReference>
<dbReference type="SUPFAM" id="SSF57850">
    <property type="entry name" value="RING/U-box"/>
    <property type="match status" value="1"/>
</dbReference>
<evidence type="ECO:0000256" key="9">
    <source>
        <dbReference type="ARBA" id="ARBA00022786"/>
    </source>
</evidence>
<keyword evidence="19" id="KW-1185">Reference proteome</keyword>
<comment type="catalytic activity">
    <reaction evidence="1">
        <text>S-ubiquitinyl-[E2 ubiquitin-conjugating enzyme]-L-cysteine + [acceptor protein]-L-lysine = [E2 ubiquitin-conjugating enzyme]-L-cysteine + N(6)-ubiquitinyl-[acceptor protein]-L-lysine.</text>
        <dbReference type="EC" id="2.3.2.27"/>
    </reaction>
</comment>
<comment type="pathway">
    <text evidence="3">Protein modification; protein ubiquitination.</text>
</comment>
<comment type="similarity">
    <text evidence="13">Belongs to the RING-type zinc finger family. ATL subfamily.</text>
</comment>
<keyword evidence="9" id="KW-0833">Ubl conjugation pathway</keyword>
<dbReference type="SMART" id="SM00184">
    <property type="entry name" value="RING"/>
    <property type="match status" value="1"/>
</dbReference>
<feature type="transmembrane region" description="Helical" evidence="16">
    <location>
        <begin position="15"/>
        <end position="39"/>
    </location>
</feature>
<dbReference type="Proteomes" id="UP001165190">
    <property type="component" value="Unassembled WGS sequence"/>
</dbReference>
<dbReference type="EMBL" id="BSYR01000016">
    <property type="protein sequence ID" value="GMI78588.1"/>
    <property type="molecule type" value="Genomic_DNA"/>
</dbReference>
<dbReference type="Gene3D" id="3.30.40.10">
    <property type="entry name" value="Zinc/RING finger domain, C3HC4 (zinc finger)"/>
    <property type="match status" value="1"/>
</dbReference>
<evidence type="ECO:0000256" key="1">
    <source>
        <dbReference type="ARBA" id="ARBA00000900"/>
    </source>
</evidence>
<evidence type="ECO:0000256" key="8">
    <source>
        <dbReference type="ARBA" id="ARBA00022771"/>
    </source>
</evidence>
<evidence type="ECO:0000259" key="17">
    <source>
        <dbReference type="PROSITE" id="PS50089"/>
    </source>
</evidence>
<proteinExistence type="inferred from homology"/>
<dbReference type="InterPro" id="IPR044600">
    <property type="entry name" value="ATL1/ATL16-like"/>
</dbReference>
<dbReference type="OrthoDB" id="8062037at2759"/>
<keyword evidence="10" id="KW-0862">Zinc</keyword>
<evidence type="ECO:0000256" key="5">
    <source>
        <dbReference type="ARBA" id="ARBA00022679"/>
    </source>
</evidence>
<evidence type="ECO:0000256" key="4">
    <source>
        <dbReference type="ARBA" id="ARBA00012483"/>
    </source>
</evidence>
<gene>
    <name evidence="18" type="ORF">HRI_001528100</name>
</gene>
<sequence length="266" mass="30047">MSSSSSSSVSAELKLYQAFIFSVPIFFAFILLFMFYLFFLRRRRADWSSLRMRTSPVPPESDLSMSMAELGLKKEVREMLPIIIFKETFSIRDTQCSVCLGDYQAEDKLQQIPACGHTFHMDCIDHWLANHTTCPLCRLSVLASPEAPDKLPIIQAANSQESSHPVNSNGLALQPVSQSFGETQGLQPLEPTIGDARISQCNGDEQEYVNQGRDFRNTRNETSEHEGSRSISGNFLLPTGLANLTVFGHCFMMNDAFSFFFHMQFW</sequence>
<evidence type="ECO:0000313" key="19">
    <source>
        <dbReference type="Proteomes" id="UP001165190"/>
    </source>
</evidence>
<evidence type="ECO:0000256" key="3">
    <source>
        <dbReference type="ARBA" id="ARBA00004906"/>
    </source>
</evidence>
<dbReference type="GO" id="GO:0016020">
    <property type="term" value="C:membrane"/>
    <property type="evidence" value="ECO:0007669"/>
    <property type="project" value="UniProtKB-SubCell"/>
</dbReference>
<dbReference type="GO" id="GO:0008270">
    <property type="term" value="F:zinc ion binding"/>
    <property type="evidence" value="ECO:0007669"/>
    <property type="project" value="UniProtKB-KW"/>
</dbReference>
<dbReference type="PROSITE" id="PS50089">
    <property type="entry name" value="ZF_RING_2"/>
    <property type="match status" value="1"/>
</dbReference>
<feature type="compositionally biased region" description="Basic and acidic residues" evidence="15">
    <location>
        <begin position="213"/>
        <end position="228"/>
    </location>
</feature>
<dbReference type="Pfam" id="PF13639">
    <property type="entry name" value="zf-RING_2"/>
    <property type="match status" value="1"/>
</dbReference>
<evidence type="ECO:0000256" key="13">
    <source>
        <dbReference type="ARBA" id="ARBA00024209"/>
    </source>
</evidence>
<accession>A0A9W7LVZ9</accession>
<dbReference type="PANTHER" id="PTHR46913:SF23">
    <property type="entry name" value="E3 UBIQUITIN-PROTEIN LIGASE RHA4A-RELATED"/>
    <property type="match status" value="1"/>
</dbReference>
<dbReference type="GO" id="GO:0016567">
    <property type="term" value="P:protein ubiquitination"/>
    <property type="evidence" value="ECO:0007669"/>
    <property type="project" value="InterPro"/>
</dbReference>